<dbReference type="GO" id="GO:0006744">
    <property type="term" value="P:ubiquinone biosynthetic process"/>
    <property type="evidence" value="ECO:0007669"/>
    <property type="project" value="InterPro"/>
</dbReference>
<keyword evidence="2" id="KW-1185">Reference proteome</keyword>
<comment type="caution">
    <text evidence="1">The sequence shown here is derived from an EMBL/GenBank/DDBJ whole genome shotgun (WGS) entry which is preliminary data.</text>
</comment>
<sequence length="251" mass="27824">MTETLLTKIGFDIPAALRGIGQLLRNKEDTKAVFDIMRALSGRSIPNGYERLLRSSEGGRIAYDRVELQPILDDHATLALLPEGSVGRAYLDFVQGRKISAEGLAEESRASSDDIDSLHPYAWYGRRMRDVHDLWHVLSGYQTDALGEACVVSFSFAQTKSWGFALIGFAAGRELQRLLPGRPVMKAVWQAYQNGRKAAWLPVEHYESLLREPLDQARARLKIAAPTYYQAIPAAERDGIPANLKQGLAAA</sequence>
<protein>
    <recommendedName>
        <fullName evidence="3">Ubiquinone biosynthesis protein</fullName>
    </recommendedName>
</protein>
<name>A0A2P2E9K8_9PROT</name>
<dbReference type="PANTHER" id="PTHR12922:SF7">
    <property type="entry name" value="UBIQUINONE BIOSYNTHESIS PROTEIN COQ4 HOMOLOG, MITOCHONDRIAL"/>
    <property type="match status" value="1"/>
</dbReference>
<gene>
    <name evidence="1" type="ORF">PbB2_01402</name>
</gene>
<dbReference type="PANTHER" id="PTHR12922">
    <property type="entry name" value="UBIQUINONE BIOSYNTHESIS PROTEIN"/>
    <property type="match status" value="1"/>
</dbReference>
<dbReference type="AlphaFoldDB" id="A0A2P2E9K8"/>
<dbReference type="Proteomes" id="UP000245086">
    <property type="component" value="Unassembled WGS sequence"/>
</dbReference>
<reference evidence="1 2" key="1">
    <citation type="journal article" date="2018" name="Genome Announc.">
        <title>Draft Genome Sequence of "Candidatus Phycosocius bacilliformis," an Alphaproteobacterial Ectosymbiont of the Hydrocarbon-Producing Green Alga Botryococcus braunii.</title>
        <authorList>
            <person name="Tanabe Y."/>
            <person name="Yamaguchi H."/>
            <person name="Watanabe M.M."/>
        </authorList>
    </citation>
    <scope>NUCLEOTIDE SEQUENCE [LARGE SCALE GENOMIC DNA]</scope>
    <source>
        <strain evidence="1 2">BOTRYCO-2</strain>
    </source>
</reference>
<dbReference type="InterPro" id="IPR007715">
    <property type="entry name" value="Coq4"/>
</dbReference>
<proteinExistence type="predicted"/>
<dbReference type="RefSeq" id="WP_238164902.1">
    <property type="nucleotide sequence ID" value="NZ_BFBR01000003.1"/>
</dbReference>
<dbReference type="Pfam" id="PF05019">
    <property type="entry name" value="Coq4"/>
    <property type="match status" value="1"/>
</dbReference>
<evidence type="ECO:0000313" key="1">
    <source>
        <dbReference type="EMBL" id="GBF57733.1"/>
    </source>
</evidence>
<evidence type="ECO:0000313" key="2">
    <source>
        <dbReference type="Proteomes" id="UP000245086"/>
    </source>
</evidence>
<evidence type="ECO:0008006" key="3">
    <source>
        <dbReference type="Google" id="ProtNLM"/>
    </source>
</evidence>
<organism evidence="1 2">
    <name type="scientific">Candidatus Phycosocius bacilliformis</name>
    <dbReference type="NCBI Taxonomy" id="1445552"/>
    <lineage>
        <taxon>Bacteria</taxon>
        <taxon>Pseudomonadati</taxon>
        <taxon>Pseudomonadota</taxon>
        <taxon>Alphaproteobacteria</taxon>
        <taxon>Caulobacterales</taxon>
        <taxon>Caulobacterales incertae sedis</taxon>
        <taxon>Candidatus Phycosocius</taxon>
    </lineage>
</organism>
<dbReference type="EMBL" id="BFBR01000003">
    <property type="protein sequence ID" value="GBF57733.1"/>
    <property type="molecule type" value="Genomic_DNA"/>
</dbReference>
<accession>A0A2P2E9K8</accession>